<feature type="domain" description="Secretin/TonB short N-terminal" evidence="16">
    <location>
        <begin position="41"/>
        <end position="92"/>
    </location>
</feature>
<protein>
    <submittedName>
        <fullName evidence="17">TonB-dependent siderophore receptor</fullName>
    </submittedName>
</protein>
<keyword evidence="12 17" id="KW-0675">Receptor</keyword>
<proteinExistence type="inferred from homology"/>
<dbReference type="InterPro" id="IPR000531">
    <property type="entry name" value="Beta-barrel_TonB"/>
</dbReference>
<dbReference type="Pfam" id="PF07715">
    <property type="entry name" value="Plug"/>
    <property type="match status" value="1"/>
</dbReference>
<evidence type="ECO:0000256" key="12">
    <source>
        <dbReference type="ARBA" id="ARBA00023170"/>
    </source>
</evidence>
<dbReference type="AlphaFoldDB" id="G0A2S0"/>
<accession>G0A2S0</accession>
<dbReference type="InterPro" id="IPR036942">
    <property type="entry name" value="Beta-barrel_TonB_sf"/>
</dbReference>
<reference evidence="18" key="3">
    <citation type="submission" date="2011-05" db="EMBL/GenBank/DDBJ databases">
        <title>Complete sequence of Methylomonas methanica MC09.</title>
        <authorList>
            <consortium name="US DOE Joint Genome Institute"/>
            <person name="Lucas S."/>
            <person name="Han J."/>
            <person name="Lapidus A."/>
            <person name="Cheng J.-F."/>
            <person name="Goodwin L."/>
            <person name="Pitluck S."/>
            <person name="Peters L."/>
            <person name="Mikhailova N."/>
            <person name="Teshima H."/>
            <person name="Han C."/>
            <person name="Tapia R."/>
            <person name="Land M."/>
            <person name="Hauser L."/>
            <person name="Kyrpides N."/>
            <person name="Ivanova N."/>
            <person name="Pagani I."/>
            <person name="Stein L."/>
            <person name="Woyke T."/>
        </authorList>
    </citation>
    <scope>NUCLEOTIDE SEQUENCE [LARGE SCALE GENOMIC DNA]</scope>
    <source>
        <strain evidence="18">MC09</strain>
    </source>
</reference>
<dbReference type="InterPro" id="IPR012910">
    <property type="entry name" value="Plug_dom"/>
</dbReference>
<dbReference type="NCBIfam" id="TIGR01783">
    <property type="entry name" value="TonB-siderophor"/>
    <property type="match status" value="1"/>
</dbReference>
<name>G0A2S0_METMM</name>
<keyword evidence="4 14" id="KW-1134">Transmembrane beta strand</keyword>
<evidence type="ECO:0000256" key="7">
    <source>
        <dbReference type="ARBA" id="ARBA00022729"/>
    </source>
</evidence>
<reference evidence="17 18" key="1">
    <citation type="journal article" date="2011" name="J. Bacteriol.">
        <title>Complete Genome Sequence of the Aerobic Marine Methanotroph Methylomonas methanica MC09.</title>
        <authorList>
            <person name="Boden R."/>
            <person name="Cunliffe M."/>
            <person name="Scanlan J."/>
            <person name="Moussard H."/>
            <person name="Kits K.D."/>
            <person name="Klotz M.G."/>
            <person name="Jetten M.S."/>
            <person name="Vuilleumier S."/>
            <person name="Han J."/>
            <person name="Peters L."/>
            <person name="Mikhailova N."/>
            <person name="Teshima H."/>
            <person name="Tapia R."/>
            <person name="Kyrpides N."/>
            <person name="Ivanova N."/>
            <person name="Pagani I."/>
            <person name="Cheng J.F."/>
            <person name="Goodwin L."/>
            <person name="Han C."/>
            <person name="Hauser L."/>
            <person name="Land M.L."/>
            <person name="Lapidus A."/>
            <person name="Lucas S."/>
            <person name="Pitluck S."/>
            <person name="Woyke T."/>
            <person name="Stein L."/>
            <person name="Murrell J.C."/>
        </authorList>
    </citation>
    <scope>NUCLEOTIDE SEQUENCE [LARGE SCALE GENOMIC DNA]</scope>
    <source>
        <strain evidence="17 18">MC09</strain>
    </source>
</reference>
<evidence type="ECO:0000313" key="18">
    <source>
        <dbReference type="Proteomes" id="UP000008888"/>
    </source>
</evidence>
<evidence type="ECO:0000259" key="16">
    <source>
        <dbReference type="SMART" id="SM00965"/>
    </source>
</evidence>
<evidence type="ECO:0000256" key="11">
    <source>
        <dbReference type="ARBA" id="ARBA00023136"/>
    </source>
</evidence>
<dbReference type="SUPFAM" id="SSF56935">
    <property type="entry name" value="Porins"/>
    <property type="match status" value="1"/>
</dbReference>
<evidence type="ECO:0000256" key="10">
    <source>
        <dbReference type="ARBA" id="ARBA00023077"/>
    </source>
</evidence>
<evidence type="ECO:0000256" key="15">
    <source>
        <dbReference type="RuleBase" id="RU003357"/>
    </source>
</evidence>
<dbReference type="PANTHER" id="PTHR32552">
    <property type="entry name" value="FERRICHROME IRON RECEPTOR-RELATED"/>
    <property type="match status" value="1"/>
</dbReference>
<evidence type="ECO:0000256" key="6">
    <source>
        <dbReference type="ARBA" id="ARBA00022692"/>
    </source>
</evidence>
<keyword evidence="8" id="KW-0408">Iron</keyword>
<keyword evidence="11 14" id="KW-0472">Membrane</keyword>
<keyword evidence="18" id="KW-1185">Reference proteome</keyword>
<keyword evidence="7" id="KW-0732">Signal</keyword>
<evidence type="ECO:0000256" key="2">
    <source>
        <dbReference type="ARBA" id="ARBA00009810"/>
    </source>
</evidence>
<dbReference type="InterPro" id="IPR039426">
    <property type="entry name" value="TonB-dep_rcpt-like"/>
</dbReference>
<keyword evidence="3 14" id="KW-0813">Transport</keyword>
<dbReference type="Gene3D" id="2.170.130.10">
    <property type="entry name" value="TonB-dependent receptor, plug domain"/>
    <property type="match status" value="1"/>
</dbReference>
<dbReference type="PANTHER" id="PTHR32552:SF68">
    <property type="entry name" value="FERRICHROME OUTER MEMBRANE TRANSPORTER_PHAGE RECEPTOR"/>
    <property type="match status" value="1"/>
</dbReference>
<keyword evidence="10 15" id="KW-0798">TonB box</keyword>
<dbReference type="Gene3D" id="3.55.50.30">
    <property type="match status" value="1"/>
</dbReference>
<dbReference type="GO" id="GO:0015344">
    <property type="term" value="F:siderophore uptake transmembrane transporter activity"/>
    <property type="evidence" value="ECO:0007669"/>
    <property type="project" value="TreeGrafter"/>
</dbReference>
<evidence type="ECO:0000256" key="13">
    <source>
        <dbReference type="ARBA" id="ARBA00023237"/>
    </source>
</evidence>
<organism evidence="17 18">
    <name type="scientific">Methylomonas methanica (strain DSM 25384 / MC09)</name>
    <dbReference type="NCBI Taxonomy" id="857087"/>
    <lineage>
        <taxon>Bacteria</taxon>
        <taxon>Pseudomonadati</taxon>
        <taxon>Pseudomonadota</taxon>
        <taxon>Gammaproteobacteria</taxon>
        <taxon>Methylococcales</taxon>
        <taxon>Methylococcaceae</taxon>
        <taxon>Methylomonas</taxon>
    </lineage>
</organism>
<evidence type="ECO:0000313" key="17">
    <source>
        <dbReference type="EMBL" id="AEG01423.1"/>
    </source>
</evidence>
<dbReference type="GO" id="GO:0038023">
    <property type="term" value="F:signaling receptor activity"/>
    <property type="evidence" value="ECO:0007669"/>
    <property type="project" value="InterPro"/>
</dbReference>
<evidence type="ECO:0000256" key="4">
    <source>
        <dbReference type="ARBA" id="ARBA00022452"/>
    </source>
</evidence>
<sequence length="797" mass="87917">MVLALLLFSGRLLAAEVRQHFNIPAQSLNNALVQFAADTKLAVIFSADTVRGIAVEALHGQMTAEQALSRLLKDTGYTYRFIDAVTLTLTPSSAPAMDFEEPAPTILDTTLVIDQADDARLDEQSETRLDDPLGYQAINAVTATRTDTPIKQIPQSIQAVKHSLIDDQQNVTLSEVLYNVSGVVPRNTLFTPVIEGTLLRGFRAEQLIDGFTQYYNTGDRESLVNVDRVEVLKGANAIFYSGGSGSPVGGVINVISKLPQARAFREMGFKAGSHAFYQPYIDINQPFNENALFRLTAEYTNSDSWVDVVQTERFNINPTLVLTDNADTKLTLQGKLSRWQQPEYQGLPATGTLAGSFNIRPQTFIGHRDIPNSRSDNDAVWLSLNHRIDEVWGIDIRARYASAEFTEKVQTLFNGASFIADTPLLAPSTWAVVNGELYQRQQEVSLQGYLQAKFNVAGIEHVFLFGGDRGELRDRGYIDVAGRISGLTDLASPSFTHVYQVPGPASNNQFTVNTTYGGYWQLQSHIQRRLHTLLSLRLGGVEIDFDNTLSQVSSKTARLKLLPRLGAAYDVTESISVFAAYSEGMRGQPFVNFASAPTPELSRQMEAGLKWDFSGRLSGQLAVYQIDRNQVAVATPANAAFYTASGRQRSRGFDVDLVWQPLEQINVLASYAHTDARFTDENAGSRLPWVPEDSGRLWAHYRFTQNMLRGFGIGAGVYLSTGAYLSNQNQYKTPGYYNFDAAASYETGPFKLAASIKNLSNEAYFQPFQYFGGGYTGGGRVAPAPGRMFFLSASVKF</sequence>
<keyword evidence="9" id="KW-0406">Ion transport</keyword>
<dbReference type="EMBL" id="CP002738">
    <property type="protein sequence ID" value="AEG01423.1"/>
    <property type="molecule type" value="Genomic_DNA"/>
</dbReference>
<dbReference type="SMART" id="SM00965">
    <property type="entry name" value="STN"/>
    <property type="match status" value="1"/>
</dbReference>
<dbReference type="InterPro" id="IPR037066">
    <property type="entry name" value="Plug_dom_sf"/>
</dbReference>
<dbReference type="eggNOG" id="COG4773">
    <property type="taxonomic scope" value="Bacteria"/>
</dbReference>
<dbReference type="Pfam" id="PF07660">
    <property type="entry name" value="STN"/>
    <property type="match status" value="1"/>
</dbReference>
<evidence type="ECO:0000256" key="14">
    <source>
        <dbReference type="PROSITE-ProRule" id="PRU01360"/>
    </source>
</evidence>
<gene>
    <name evidence="17" type="ordered locus">Metme_3045</name>
</gene>
<comment type="similarity">
    <text evidence="2 14 15">Belongs to the TonB-dependent receptor family.</text>
</comment>
<dbReference type="InterPro" id="IPR011662">
    <property type="entry name" value="Secretin/TonB_short_N"/>
</dbReference>
<evidence type="ECO:0000256" key="1">
    <source>
        <dbReference type="ARBA" id="ARBA00004571"/>
    </source>
</evidence>
<keyword evidence="5" id="KW-0410">Iron transport</keyword>
<evidence type="ECO:0000256" key="5">
    <source>
        <dbReference type="ARBA" id="ARBA00022496"/>
    </source>
</evidence>
<dbReference type="STRING" id="857087.Metme_3045"/>
<dbReference type="InterPro" id="IPR010105">
    <property type="entry name" value="TonB_sidphr_rcpt"/>
</dbReference>
<keyword evidence="13 14" id="KW-0998">Cell outer membrane</keyword>
<keyword evidence="6 14" id="KW-0812">Transmembrane</keyword>
<dbReference type="Gene3D" id="2.40.170.20">
    <property type="entry name" value="TonB-dependent receptor, beta-barrel domain"/>
    <property type="match status" value="1"/>
</dbReference>
<evidence type="ECO:0000256" key="3">
    <source>
        <dbReference type="ARBA" id="ARBA00022448"/>
    </source>
</evidence>
<reference key="2">
    <citation type="submission" date="2011-05" db="EMBL/GenBank/DDBJ databases">
        <title>Complete genome sequence of the aerobic marine methanotroph Methylomonas methanica MC09.</title>
        <authorList>
            <person name="Boden R."/>
            <person name="Cunliffe M."/>
            <person name="Scanlan J."/>
            <person name="Moussard H."/>
            <person name="Kits K.D."/>
            <person name="Klotz M."/>
            <person name="Jetten M."/>
            <person name="Vuilleumier S."/>
            <person name="Han J."/>
            <person name="Peters L."/>
            <person name="Mikhailova N."/>
            <person name="Teshima H."/>
            <person name="Tapia R."/>
            <person name="Kyrpides N."/>
            <person name="Ivanova N."/>
            <person name="Pagani I."/>
            <person name="Cheng J.-F."/>
            <person name="Goodwin L."/>
            <person name="Han C."/>
            <person name="Hauser L."/>
            <person name="Land M."/>
            <person name="Lapidus A."/>
            <person name="Lucas S."/>
            <person name="Pitluck S."/>
            <person name="Woyke T."/>
            <person name="Stein L.Y."/>
            <person name="Murrell C."/>
        </authorList>
    </citation>
    <scope>NUCLEOTIDE SEQUENCE</scope>
    <source>
        <strain>MC09</strain>
    </source>
</reference>
<evidence type="ECO:0000256" key="8">
    <source>
        <dbReference type="ARBA" id="ARBA00023004"/>
    </source>
</evidence>
<evidence type="ECO:0000256" key="9">
    <source>
        <dbReference type="ARBA" id="ARBA00023065"/>
    </source>
</evidence>
<dbReference type="HOGENOM" id="CLU_008287_9_4_6"/>
<dbReference type="CDD" id="cd01347">
    <property type="entry name" value="ligand_gated_channel"/>
    <property type="match status" value="1"/>
</dbReference>
<dbReference type="GO" id="GO:0015891">
    <property type="term" value="P:siderophore transport"/>
    <property type="evidence" value="ECO:0007669"/>
    <property type="project" value="InterPro"/>
</dbReference>
<dbReference type="Proteomes" id="UP000008888">
    <property type="component" value="Chromosome"/>
</dbReference>
<dbReference type="Pfam" id="PF00593">
    <property type="entry name" value="TonB_dep_Rec_b-barrel"/>
    <property type="match status" value="1"/>
</dbReference>
<dbReference type="GO" id="GO:0009279">
    <property type="term" value="C:cell outer membrane"/>
    <property type="evidence" value="ECO:0007669"/>
    <property type="project" value="UniProtKB-SubCell"/>
</dbReference>
<dbReference type="KEGG" id="mmt:Metme_3045"/>
<comment type="subcellular location">
    <subcellularLocation>
        <location evidence="1 14">Cell outer membrane</location>
        <topology evidence="1 14">Multi-pass membrane protein</topology>
    </subcellularLocation>
</comment>
<dbReference type="PROSITE" id="PS52016">
    <property type="entry name" value="TONB_DEPENDENT_REC_3"/>
    <property type="match status" value="1"/>
</dbReference>